<organism evidence="2 3">
    <name type="scientific">Promicromonospora citrea</name>
    <dbReference type="NCBI Taxonomy" id="43677"/>
    <lineage>
        <taxon>Bacteria</taxon>
        <taxon>Bacillati</taxon>
        <taxon>Actinomycetota</taxon>
        <taxon>Actinomycetes</taxon>
        <taxon>Micrococcales</taxon>
        <taxon>Promicromonosporaceae</taxon>
        <taxon>Promicromonospora</taxon>
    </lineage>
</organism>
<sequence>MTAPDVRPALRPVRPVDDDADLDLDLDLDQDTDQNTDRNTLHHPVDLASAPQAPRLIVVGGVPGAGKTTLLAHVARDVPRSVVLDPDRDRRRFARRLPSWVPYGAYRWAVHTLHAVRTVARLVRGPRGAGPLLVHDTATRRLRRRALGLLARARGWDPVLVAIDVPLEDALDGQLDRGRVLTPHHFVRHWQRWAAQRDRLAGETAGHGGPWAAVHVLSRPEALEQVRCLAARARAVAPARDRVAVAAGTRSDAPCAA</sequence>
<comment type="caution">
    <text evidence="2">The sequence shown here is derived from an EMBL/GenBank/DDBJ whole genome shotgun (WGS) entry which is preliminary data.</text>
</comment>
<dbReference type="RefSeq" id="WP_189087044.1">
    <property type="nucleotide sequence ID" value="NZ_BMPT01000009.1"/>
</dbReference>
<dbReference type="Gene3D" id="3.40.50.300">
    <property type="entry name" value="P-loop containing nucleotide triphosphate hydrolases"/>
    <property type="match status" value="1"/>
</dbReference>
<dbReference type="EMBL" id="BMPT01000009">
    <property type="protein sequence ID" value="GGM28376.1"/>
    <property type="molecule type" value="Genomic_DNA"/>
</dbReference>
<gene>
    <name evidence="2" type="ORF">GCM10010102_25230</name>
</gene>
<name>A0A8H9GJI6_9MICO</name>
<keyword evidence="3" id="KW-1185">Reference proteome</keyword>
<dbReference type="AlphaFoldDB" id="A0A8H9GJI6"/>
<dbReference type="Proteomes" id="UP000655589">
    <property type="component" value="Unassembled WGS sequence"/>
</dbReference>
<feature type="domain" description="AAA+ ATPase" evidence="1">
    <location>
        <begin position="53"/>
        <end position="181"/>
    </location>
</feature>
<dbReference type="SUPFAM" id="SSF52540">
    <property type="entry name" value="P-loop containing nucleoside triphosphate hydrolases"/>
    <property type="match status" value="1"/>
</dbReference>
<evidence type="ECO:0000313" key="3">
    <source>
        <dbReference type="Proteomes" id="UP000655589"/>
    </source>
</evidence>
<protein>
    <recommendedName>
        <fullName evidence="1">AAA+ ATPase domain-containing protein</fullName>
    </recommendedName>
</protein>
<dbReference type="SMART" id="SM00382">
    <property type="entry name" value="AAA"/>
    <property type="match status" value="1"/>
</dbReference>
<evidence type="ECO:0000259" key="1">
    <source>
        <dbReference type="SMART" id="SM00382"/>
    </source>
</evidence>
<reference evidence="2" key="2">
    <citation type="submission" date="2020-09" db="EMBL/GenBank/DDBJ databases">
        <authorList>
            <person name="Sun Q."/>
            <person name="Ohkuma M."/>
        </authorList>
    </citation>
    <scope>NUCLEOTIDE SEQUENCE</scope>
    <source>
        <strain evidence="2">JCM 3051</strain>
    </source>
</reference>
<proteinExistence type="predicted"/>
<dbReference type="InterPro" id="IPR027417">
    <property type="entry name" value="P-loop_NTPase"/>
</dbReference>
<dbReference type="Pfam" id="PF13671">
    <property type="entry name" value="AAA_33"/>
    <property type="match status" value="1"/>
</dbReference>
<evidence type="ECO:0000313" key="2">
    <source>
        <dbReference type="EMBL" id="GGM28376.1"/>
    </source>
</evidence>
<dbReference type="InterPro" id="IPR003593">
    <property type="entry name" value="AAA+_ATPase"/>
</dbReference>
<accession>A0A8H9GJI6</accession>
<reference evidence="2" key="1">
    <citation type="journal article" date="2014" name="Int. J. Syst. Evol. Microbiol.">
        <title>Complete genome sequence of Corynebacterium casei LMG S-19264T (=DSM 44701T), isolated from a smear-ripened cheese.</title>
        <authorList>
            <consortium name="US DOE Joint Genome Institute (JGI-PGF)"/>
            <person name="Walter F."/>
            <person name="Albersmeier A."/>
            <person name="Kalinowski J."/>
            <person name="Ruckert C."/>
        </authorList>
    </citation>
    <scope>NUCLEOTIDE SEQUENCE</scope>
    <source>
        <strain evidence="2">JCM 3051</strain>
    </source>
</reference>